<evidence type="ECO:0000313" key="7">
    <source>
        <dbReference type="EnsemblMetazoa" id="AMEM014805-PA"/>
    </source>
</evidence>
<dbReference type="SUPFAM" id="SSF54695">
    <property type="entry name" value="POZ domain"/>
    <property type="match status" value="1"/>
</dbReference>
<feature type="region of interest" description="Disordered" evidence="4">
    <location>
        <begin position="302"/>
        <end position="345"/>
    </location>
</feature>
<dbReference type="CDD" id="cd18315">
    <property type="entry name" value="BTB_POZ_BAB-like"/>
    <property type="match status" value="1"/>
</dbReference>
<evidence type="ECO:0000256" key="1">
    <source>
        <dbReference type="ARBA" id="ARBA00004123"/>
    </source>
</evidence>
<feature type="region of interest" description="Disordered" evidence="4">
    <location>
        <begin position="256"/>
        <end position="289"/>
    </location>
</feature>
<dbReference type="InterPro" id="IPR051095">
    <property type="entry name" value="Dros_DevTransReg"/>
</dbReference>
<feature type="compositionally biased region" description="Gly residues" evidence="4">
    <location>
        <begin position="308"/>
        <end position="327"/>
    </location>
</feature>
<keyword evidence="3" id="KW-0863">Zinc-finger</keyword>
<name>A0A182VGZ4_ANOME</name>
<dbReference type="VEuPathDB" id="VectorBase:AMEM21_006139"/>
<feature type="domain" description="BTB" evidence="5">
    <location>
        <begin position="42"/>
        <end position="107"/>
    </location>
</feature>
<dbReference type="EnsemblMetazoa" id="AMEM014805-RA">
    <property type="protein sequence ID" value="AMEM014805-PA"/>
    <property type="gene ID" value="AMEM014805"/>
</dbReference>
<dbReference type="PANTHER" id="PTHR23110">
    <property type="entry name" value="BTB DOMAIN TRANSCRIPTION FACTOR"/>
    <property type="match status" value="1"/>
</dbReference>
<dbReference type="SMART" id="SM00225">
    <property type="entry name" value="BTB"/>
    <property type="match status" value="1"/>
</dbReference>
<sequence>MSSGLVEKSFVNNDELFYLKWNNFQKNVSTQFEKLREDDDLVDITFACEGRMLTAHKLVLFACSPYFKELLKKNPSPHPVFFMNDVKYDVLKAILQYMYLGEVHITNENLKEFIKTAEGLQIRGLSKENNGDLIIPTHQDVLRREEKNEQMLDEFCRKRSDIGQLQTSSVLNIKRVKTAPDGSMTAGGGGGGPDGNVSDVEPKVEMVEYLDSEAGTHQSPTYCSMEPYADKTNARTAMGHLGAINNVAGFSQSGAATVSGAAGPNQPGGSTGHSHNVHEYKSEDDSSWMEKSLDNISVNSEQSMKYNSGGGGGGASGGGSGNGGGNGDKSKGRSSRNSNRSTDDKANCLTPRCCPVCSRLYSNVSNLRQHMRLIHNPTAGPGVGDV</sequence>
<dbReference type="GO" id="GO:0006357">
    <property type="term" value="P:regulation of transcription by RNA polymerase II"/>
    <property type="evidence" value="ECO:0007669"/>
    <property type="project" value="TreeGrafter"/>
</dbReference>
<dbReference type="Proteomes" id="UP000075903">
    <property type="component" value="Unassembled WGS sequence"/>
</dbReference>
<keyword evidence="3" id="KW-0862">Zinc</keyword>
<proteinExistence type="predicted"/>
<dbReference type="InterPro" id="IPR000210">
    <property type="entry name" value="BTB/POZ_dom"/>
</dbReference>
<accession>A0A182VGZ4</accession>
<evidence type="ECO:0000313" key="8">
    <source>
        <dbReference type="Proteomes" id="UP000075903"/>
    </source>
</evidence>
<dbReference type="PROSITE" id="PS50157">
    <property type="entry name" value="ZINC_FINGER_C2H2_2"/>
    <property type="match status" value="1"/>
</dbReference>
<evidence type="ECO:0000259" key="5">
    <source>
        <dbReference type="PROSITE" id="PS50097"/>
    </source>
</evidence>
<evidence type="ECO:0000259" key="6">
    <source>
        <dbReference type="PROSITE" id="PS50157"/>
    </source>
</evidence>
<evidence type="ECO:0000256" key="2">
    <source>
        <dbReference type="ARBA" id="ARBA00023242"/>
    </source>
</evidence>
<comment type="subcellular location">
    <subcellularLocation>
        <location evidence="1">Nucleus</location>
    </subcellularLocation>
</comment>
<feature type="domain" description="C2H2-type" evidence="6">
    <location>
        <begin position="352"/>
        <end position="375"/>
    </location>
</feature>
<dbReference type="Pfam" id="PF00651">
    <property type="entry name" value="BTB"/>
    <property type="match status" value="1"/>
</dbReference>
<dbReference type="InterPro" id="IPR013087">
    <property type="entry name" value="Znf_C2H2_type"/>
</dbReference>
<dbReference type="PROSITE" id="PS50097">
    <property type="entry name" value="BTB"/>
    <property type="match status" value="1"/>
</dbReference>
<dbReference type="Gene3D" id="3.30.710.10">
    <property type="entry name" value="Potassium Channel Kv1.1, Chain A"/>
    <property type="match status" value="1"/>
</dbReference>
<keyword evidence="8" id="KW-1185">Reference proteome</keyword>
<dbReference type="PANTHER" id="PTHR23110:SF98">
    <property type="entry name" value="PRE-LOLA-G, ISOFORM C-RELATED"/>
    <property type="match status" value="1"/>
</dbReference>
<reference evidence="7" key="1">
    <citation type="submission" date="2020-05" db="UniProtKB">
        <authorList>
            <consortium name="EnsemblMetazoa"/>
        </authorList>
    </citation>
    <scope>IDENTIFICATION</scope>
    <source>
        <strain evidence="7">MAF</strain>
    </source>
</reference>
<protein>
    <recommendedName>
        <fullName evidence="9">BTB domain-containing protein</fullName>
    </recommendedName>
</protein>
<dbReference type="AlphaFoldDB" id="A0A182VGZ4"/>
<dbReference type="GO" id="GO:0048468">
    <property type="term" value="P:cell development"/>
    <property type="evidence" value="ECO:0007669"/>
    <property type="project" value="UniProtKB-ARBA"/>
</dbReference>
<dbReference type="GO" id="GO:0048513">
    <property type="term" value="P:animal organ development"/>
    <property type="evidence" value="ECO:0007669"/>
    <property type="project" value="UniProtKB-ARBA"/>
</dbReference>
<dbReference type="VEuPathDB" id="VectorBase:AMEM014805"/>
<evidence type="ECO:0000256" key="4">
    <source>
        <dbReference type="SAM" id="MobiDB-lite"/>
    </source>
</evidence>
<dbReference type="GO" id="GO:0003006">
    <property type="term" value="P:developmental process involved in reproduction"/>
    <property type="evidence" value="ECO:0007669"/>
    <property type="project" value="UniProtKB-ARBA"/>
</dbReference>
<keyword evidence="3" id="KW-0479">Metal-binding</keyword>
<dbReference type="InterPro" id="IPR011333">
    <property type="entry name" value="SKP1/BTB/POZ_sf"/>
</dbReference>
<dbReference type="PROSITE" id="PS00028">
    <property type="entry name" value="ZINC_FINGER_C2H2_1"/>
    <property type="match status" value="1"/>
</dbReference>
<dbReference type="GO" id="GO:0008270">
    <property type="term" value="F:zinc ion binding"/>
    <property type="evidence" value="ECO:0007669"/>
    <property type="project" value="UniProtKB-KW"/>
</dbReference>
<organism evidence="7 8">
    <name type="scientific">Anopheles merus</name>
    <name type="common">Mosquito</name>
    <dbReference type="NCBI Taxonomy" id="30066"/>
    <lineage>
        <taxon>Eukaryota</taxon>
        <taxon>Metazoa</taxon>
        <taxon>Ecdysozoa</taxon>
        <taxon>Arthropoda</taxon>
        <taxon>Hexapoda</taxon>
        <taxon>Insecta</taxon>
        <taxon>Pterygota</taxon>
        <taxon>Neoptera</taxon>
        <taxon>Endopterygota</taxon>
        <taxon>Diptera</taxon>
        <taxon>Nematocera</taxon>
        <taxon>Culicoidea</taxon>
        <taxon>Culicidae</taxon>
        <taxon>Anophelinae</taxon>
        <taxon>Anopheles</taxon>
    </lineage>
</organism>
<evidence type="ECO:0008006" key="9">
    <source>
        <dbReference type="Google" id="ProtNLM"/>
    </source>
</evidence>
<evidence type="ECO:0000256" key="3">
    <source>
        <dbReference type="PROSITE-ProRule" id="PRU00042"/>
    </source>
</evidence>
<dbReference type="GO" id="GO:0005634">
    <property type="term" value="C:nucleus"/>
    <property type="evidence" value="ECO:0007669"/>
    <property type="project" value="UniProtKB-SubCell"/>
</dbReference>
<keyword evidence="2" id="KW-0539">Nucleus</keyword>